<gene>
    <name evidence="2" type="ORF">WG31_01735</name>
</gene>
<feature type="region of interest" description="Disordered" evidence="1">
    <location>
        <begin position="132"/>
        <end position="153"/>
    </location>
</feature>
<dbReference type="Proteomes" id="UP000076595">
    <property type="component" value="Chromosome"/>
</dbReference>
<evidence type="ECO:0000313" key="3">
    <source>
        <dbReference type="Proteomes" id="UP000076595"/>
    </source>
</evidence>
<sequence>MTDPVFAALNRAHAEYMRAAMQAWNDQITASRAPGANADACALEAIGAAEDLVRKAKMAAELLRSELAKTMQQDGVTGFQSENWKASLRERLPEPIVTDEKALQTAHPELWKSQPDKFQTTEMKKLARKQDLPGVTMSNGGAPVLVVSARKDG</sequence>
<proteinExistence type="predicted"/>
<evidence type="ECO:0000256" key="1">
    <source>
        <dbReference type="SAM" id="MobiDB-lite"/>
    </source>
</evidence>
<evidence type="ECO:0000313" key="2">
    <source>
        <dbReference type="EMBL" id="ANA12895.1"/>
    </source>
</evidence>
<organism evidence="2 3">
    <name type="scientific">Acetobacter oryzifermentans</name>
    <dbReference type="NCBI Taxonomy" id="1633874"/>
    <lineage>
        <taxon>Bacteria</taxon>
        <taxon>Pseudomonadati</taxon>
        <taxon>Pseudomonadota</taxon>
        <taxon>Alphaproteobacteria</taxon>
        <taxon>Acetobacterales</taxon>
        <taxon>Acetobacteraceae</taxon>
        <taxon>Acetobacter</taxon>
    </lineage>
</organism>
<evidence type="ECO:0008006" key="4">
    <source>
        <dbReference type="Google" id="ProtNLM"/>
    </source>
</evidence>
<reference evidence="2 3" key="1">
    <citation type="submission" date="2015-03" db="EMBL/GenBank/DDBJ databases">
        <title>Genome study of Acetobacter sp. SLV-7.</title>
        <authorList>
            <person name="Cho G.Y."/>
            <person name="Jeon C.O."/>
        </authorList>
    </citation>
    <scope>NUCLEOTIDE SEQUENCE [LARGE SCALE GENOMIC DNA]</scope>
    <source>
        <strain evidence="2 3">SLV-7</strain>
    </source>
</reference>
<name>A0ABN4NLV6_9PROT</name>
<dbReference type="EMBL" id="CP011120">
    <property type="protein sequence ID" value="ANA12895.1"/>
    <property type="molecule type" value="Genomic_DNA"/>
</dbReference>
<accession>A0ABN4NLV6</accession>
<protein>
    <recommendedName>
        <fullName evidence="4">Terminase</fullName>
    </recommendedName>
</protein>
<dbReference type="RefSeq" id="WP_063353434.1">
    <property type="nucleotide sequence ID" value="NZ_CP011120.1"/>
</dbReference>
<keyword evidence="3" id="KW-1185">Reference proteome</keyword>